<name>A0A1J1C8H3_CALAY</name>
<organism evidence="2 3">
    <name type="scientific">Caldithrix abyssi DSM 13497</name>
    <dbReference type="NCBI Taxonomy" id="880073"/>
    <lineage>
        <taxon>Bacteria</taxon>
        <taxon>Pseudomonadati</taxon>
        <taxon>Calditrichota</taxon>
        <taxon>Calditrichia</taxon>
        <taxon>Calditrichales</taxon>
        <taxon>Calditrichaceae</taxon>
        <taxon>Caldithrix</taxon>
    </lineage>
</organism>
<evidence type="ECO:0000313" key="3">
    <source>
        <dbReference type="Proteomes" id="UP000183868"/>
    </source>
</evidence>
<feature type="domain" description="FlgD/Vpr Ig-like" evidence="1">
    <location>
        <begin position="172"/>
        <end position="241"/>
    </location>
</feature>
<dbReference type="NCBIfam" id="TIGR04183">
    <property type="entry name" value="Por_Secre_tail"/>
    <property type="match status" value="1"/>
</dbReference>
<dbReference type="InterPro" id="IPR013783">
    <property type="entry name" value="Ig-like_fold"/>
</dbReference>
<gene>
    <name evidence="2" type="ORF">Cabys_2097</name>
</gene>
<reference evidence="2 3" key="1">
    <citation type="submission" date="2016-11" db="EMBL/GenBank/DDBJ databases">
        <title>Genomic analysis of Caldithrix abyssi and proposal of a novel bacterial phylum Caldithrichaeota.</title>
        <authorList>
            <person name="Kublanov I."/>
            <person name="Sigalova O."/>
            <person name="Gavrilov S."/>
            <person name="Lebedinsky A."/>
            <person name="Ivanova N."/>
            <person name="Daum C."/>
            <person name="Reddy T."/>
            <person name="Klenk H.P."/>
            <person name="Goker M."/>
            <person name="Reva O."/>
            <person name="Miroshnichenko M."/>
            <person name="Kyprides N."/>
            <person name="Woyke T."/>
            <person name="Gelfand M."/>
        </authorList>
    </citation>
    <scope>NUCLEOTIDE SEQUENCE [LARGE SCALE GENOMIC DNA]</scope>
    <source>
        <strain evidence="2 3">LF13</strain>
    </source>
</reference>
<protein>
    <submittedName>
        <fullName evidence="2">Por secretion system C-terminal sorting domain-containing protein</fullName>
    </submittedName>
</protein>
<evidence type="ECO:0000313" key="2">
    <source>
        <dbReference type="EMBL" id="APF18846.1"/>
    </source>
</evidence>
<evidence type="ECO:0000259" key="1">
    <source>
        <dbReference type="Pfam" id="PF13860"/>
    </source>
</evidence>
<dbReference type="KEGG" id="caby:Cabys_2097"/>
<dbReference type="Pfam" id="PF13860">
    <property type="entry name" value="FlgD_ig"/>
    <property type="match status" value="1"/>
</dbReference>
<dbReference type="Gene3D" id="2.60.40.4070">
    <property type="match status" value="1"/>
</dbReference>
<accession>A0A1J1C8H3</accession>
<dbReference type="AlphaFoldDB" id="A0A1J1C8H3"/>
<proteinExistence type="predicted"/>
<dbReference type="Proteomes" id="UP000183868">
    <property type="component" value="Chromosome"/>
</dbReference>
<dbReference type="EMBL" id="CP018099">
    <property type="protein sequence ID" value="APF18846.1"/>
    <property type="molecule type" value="Genomic_DNA"/>
</dbReference>
<dbReference type="InterPro" id="IPR025965">
    <property type="entry name" value="FlgD/Vpr_Ig-like"/>
</dbReference>
<dbReference type="Gene3D" id="2.60.40.10">
    <property type="entry name" value="Immunoglobulins"/>
    <property type="match status" value="1"/>
</dbReference>
<dbReference type="InterPro" id="IPR026444">
    <property type="entry name" value="Secre_tail"/>
</dbReference>
<sequence>MSEGWSIDENWWNRAEFDDGNNDIENTNGATILFNDASLPVTLNSFTAAASGQSVLLQWTTQSEIDVLGFEIQRALDENGPFETIATYKDHPQLKASGSSSAETAYRFIDQNVQPNFTYWYKLISHDLDGSRQTFGPISATVQKDGQNLQPIAGNTPTEFMLEQNFPNPFNGSTQIAFSIPALKEGSANVQLNVFDINGKLIDRLINQTLSAGTYQVKWDGRDLRGNKAPSGVYIYQLRANNFVFSKKMLLVQ</sequence>